<dbReference type="GO" id="GO:0006357">
    <property type="term" value="P:regulation of transcription by RNA polymerase II"/>
    <property type="evidence" value="ECO:0007669"/>
    <property type="project" value="TreeGrafter"/>
</dbReference>
<feature type="compositionally biased region" description="Acidic residues" evidence="1">
    <location>
        <begin position="131"/>
        <end position="141"/>
    </location>
</feature>
<dbReference type="Proteomes" id="UP001152759">
    <property type="component" value="Chromosome 3"/>
</dbReference>
<feature type="domain" description="MADF" evidence="2">
    <location>
        <begin position="47"/>
        <end position="93"/>
    </location>
</feature>
<sequence length="353" mass="38519">MKRKKKKQNVVQRRKMLSYVTVQRRGYATSSLLAFGALIDIRLTCIFPEDVCKKRWKAARDCYNKHKKSLKRPTGSAALKRNPNPILQHMSFMETVEVEREILSNNPVTESHVINSAADDSSELTGGVGDEIFDNAADPDDPTPMPQNSDQEGSEDENSDFGPTNRQPVINQNPVTDHASSTTPANNNSAIGKETSQLPANSNSAVGQGIPQPPAKKKKKNSGVADKILSELGKLEKEKEDLRNIMKEPTQPTAVPAPPPPPAQESDIDVFFRGISSTVKTLPPLVKAKVKSAIFSIVSRAEIEALSVPSHSSNHGTEQSSQSVLSPLTLLSSVSMECGSEDTQFNVLNFDNY</sequence>
<keyword evidence="4" id="KW-1185">Reference proteome</keyword>
<organism evidence="3 4">
    <name type="scientific">Bemisia tabaci</name>
    <name type="common">Sweetpotato whitefly</name>
    <name type="synonym">Aleurodes tabaci</name>
    <dbReference type="NCBI Taxonomy" id="7038"/>
    <lineage>
        <taxon>Eukaryota</taxon>
        <taxon>Metazoa</taxon>
        <taxon>Ecdysozoa</taxon>
        <taxon>Arthropoda</taxon>
        <taxon>Hexapoda</taxon>
        <taxon>Insecta</taxon>
        <taxon>Pterygota</taxon>
        <taxon>Neoptera</taxon>
        <taxon>Paraneoptera</taxon>
        <taxon>Hemiptera</taxon>
        <taxon>Sternorrhyncha</taxon>
        <taxon>Aleyrodoidea</taxon>
        <taxon>Aleyrodidae</taxon>
        <taxon>Aleyrodinae</taxon>
        <taxon>Bemisia</taxon>
    </lineage>
</organism>
<dbReference type="GO" id="GO:0005634">
    <property type="term" value="C:nucleus"/>
    <property type="evidence" value="ECO:0007669"/>
    <property type="project" value="TreeGrafter"/>
</dbReference>
<accession>A0A9P0G3K4</accession>
<reference evidence="3" key="1">
    <citation type="submission" date="2021-12" db="EMBL/GenBank/DDBJ databases">
        <authorList>
            <person name="King R."/>
        </authorList>
    </citation>
    <scope>NUCLEOTIDE SEQUENCE</scope>
</reference>
<evidence type="ECO:0000259" key="2">
    <source>
        <dbReference type="Pfam" id="PF10545"/>
    </source>
</evidence>
<dbReference type="GO" id="GO:0005667">
    <property type="term" value="C:transcription regulator complex"/>
    <property type="evidence" value="ECO:0007669"/>
    <property type="project" value="TreeGrafter"/>
</dbReference>
<feature type="compositionally biased region" description="Polar residues" evidence="1">
    <location>
        <begin position="161"/>
        <end position="206"/>
    </location>
</feature>
<dbReference type="InterPro" id="IPR039353">
    <property type="entry name" value="TF_Adf1"/>
</dbReference>
<dbReference type="Pfam" id="PF10545">
    <property type="entry name" value="MADF_DNA_bdg"/>
    <property type="match status" value="1"/>
</dbReference>
<evidence type="ECO:0000256" key="1">
    <source>
        <dbReference type="SAM" id="MobiDB-lite"/>
    </source>
</evidence>
<dbReference type="PANTHER" id="PTHR12243:SF69">
    <property type="entry name" value="SI:CH73-59F11.3"/>
    <property type="match status" value="1"/>
</dbReference>
<protein>
    <recommendedName>
        <fullName evidence="2">MADF domain-containing protein</fullName>
    </recommendedName>
</protein>
<name>A0A9P0G3K4_BEMTA</name>
<evidence type="ECO:0000313" key="3">
    <source>
        <dbReference type="EMBL" id="CAH0768253.1"/>
    </source>
</evidence>
<dbReference type="InterPro" id="IPR006578">
    <property type="entry name" value="MADF-dom"/>
</dbReference>
<proteinExistence type="predicted"/>
<gene>
    <name evidence="3" type="ORF">BEMITA_LOCUS5415</name>
</gene>
<dbReference type="PANTHER" id="PTHR12243">
    <property type="entry name" value="MADF DOMAIN TRANSCRIPTION FACTOR"/>
    <property type="match status" value="1"/>
</dbReference>
<dbReference type="EMBL" id="OU963864">
    <property type="protein sequence ID" value="CAH0768253.1"/>
    <property type="molecule type" value="Genomic_DNA"/>
</dbReference>
<evidence type="ECO:0000313" key="4">
    <source>
        <dbReference type="Proteomes" id="UP001152759"/>
    </source>
</evidence>
<feature type="region of interest" description="Disordered" evidence="1">
    <location>
        <begin position="115"/>
        <end position="224"/>
    </location>
</feature>
<dbReference type="AlphaFoldDB" id="A0A9P0G3K4"/>